<dbReference type="RefSeq" id="XP_067517523.1">
    <property type="nucleotide sequence ID" value="XM_067661422.1"/>
</dbReference>
<dbReference type="AlphaFoldDB" id="I1C0Z7"/>
<evidence type="ECO:0000313" key="1">
    <source>
        <dbReference type="EMBL" id="EIE82127.1"/>
    </source>
</evidence>
<keyword evidence="2" id="KW-1185">Reference proteome</keyword>
<reference evidence="1 2" key="1">
    <citation type="journal article" date="2009" name="PLoS Genet.">
        <title>Genomic analysis of the basal lineage fungus Rhizopus oryzae reveals a whole-genome duplication.</title>
        <authorList>
            <person name="Ma L.-J."/>
            <person name="Ibrahim A.S."/>
            <person name="Skory C."/>
            <person name="Grabherr M.G."/>
            <person name="Burger G."/>
            <person name="Butler M."/>
            <person name="Elias M."/>
            <person name="Idnurm A."/>
            <person name="Lang B.F."/>
            <person name="Sone T."/>
            <person name="Abe A."/>
            <person name="Calvo S.E."/>
            <person name="Corrochano L.M."/>
            <person name="Engels R."/>
            <person name="Fu J."/>
            <person name="Hansberg W."/>
            <person name="Kim J.-M."/>
            <person name="Kodira C.D."/>
            <person name="Koehrsen M.J."/>
            <person name="Liu B."/>
            <person name="Miranda-Saavedra D."/>
            <person name="O'Leary S."/>
            <person name="Ortiz-Castellanos L."/>
            <person name="Poulter R."/>
            <person name="Rodriguez-Romero J."/>
            <person name="Ruiz-Herrera J."/>
            <person name="Shen Y.-Q."/>
            <person name="Zeng Q."/>
            <person name="Galagan J."/>
            <person name="Birren B.W."/>
            <person name="Cuomo C.A."/>
            <person name="Wickes B.L."/>
        </authorList>
    </citation>
    <scope>NUCLEOTIDE SEQUENCE [LARGE SCALE GENOMIC DNA]</scope>
    <source>
        <strain evidence="2">RA 99-880 / ATCC MYA-4621 / FGSC 9543 / NRRL 43880</strain>
    </source>
</reference>
<evidence type="ECO:0000313" key="2">
    <source>
        <dbReference type="Proteomes" id="UP000009138"/>
    </source>
</evidence>
<organism evidence="1 2">
    <name type="scientific">Rhizopus delemar (strain RA 99-880 / ATCC MYA-4621 / FGSC 9543 / NRRL 43880)</name>
    <name type="common">Mucormycosis agent</name>
    <name type="synonym">Rhizopus arrhizus var. delemar</name>
    <dbReference type="NCBI Taxonomy" id="246409"/>
    <lineage>
        <taxon>Eukaryota</taxon>
        <taxon>Fungi</taxon>
        <taxon>Fungi incertae sedis</taxon>
        <taxon>Mucoromycota</taxon>
        <taxon>Mucoromycotina</taxon>
        <taxon>Mucoromycetes</taxon>
        <taxon>Mucorales</taxon>
        <taxon>Mucorineae</taxon>
        <taxon>Rhizopodaceae</taxon>
        <taxon>Rhizopus</taxon>
    </lineage>
</organism>
<proteinExistence type="predicted"/>
<dbReference type="VEuPathDB" id="FungiDB:RO3G_06832"/>
<dbReference type="Proteomes" id="UP000009138">
    <property type="component" value="Unassembled WGS sequence"/>
</dbReference>
<protein>
    <submittedName>
        <fullName evidence="1">Uncharacterized protein</fullName>
    </submittedName>
</protein>
<gene>
    <name evidence="1" type="ORF">RO3G_06832</name>
</gene>
<sequence length="120" mass="13454">MSGIPNLEDHCSYTISSRTAKNIWTENFVINCCIARYPGSAKRKTIENRSEDAYSRILLSDLQGFCRYSAARFEEYLNRTCLHSPTSVPSTLLYSTRRCSATPSSICPPAPKLLPMVQAL</sequence>
<dbReference type="EMBL" id="CH476736">
    <property type="protein sequence ID" value="EIE82127.1"/>
    <property type="molecule type" value="Genomic_DNA"/>
</dbReference>
<dbReference type="GeneID" id="93613803"/>
<dbReference type="InParanoid" id="I1C0Z7"/>
<accession>I1C0Z7</accession>
<name>I1C0Z7_RHIO9</name>